<organism evidence="2 3">
    <name type="scientific">Paralvinella palmiformis</name>
    <dbReference type="NCBI Taxonomy" id="53620"/>
    <lineage>
        <taxon>Eukaryota</taxon>
        <taxon>Metazoa</taxon>
        <taxon>Spiralia</taxon>
        <taxon>Lophotrochozoa</taxon>
        <taxon>Annelida</taxon>
        <taxon>Polychaeta</taxon>
        <taxon>Sedentaria</taxon>
        <taxon>Canalipalpata</taxon>
        <taxon>Terebellida</taxon>
        <taxon>Terebelliformia</taxon>
        <taxon>Alvinellidae</taxon>
        <taxon>Paralvinella</taxon>
    </lineage>
</organism>
<dbReference type="InterPro" id="IPR018289">
    <property type="entry name" value="MULE_transposase_dom"/>
</dbReference>
<dbReference type="AlphaFoldDB" id="A0AAD9MU05"/>
<name>A0AAD9MU05_9ANNE</name>
<evidence type="ECO:0000313" key="2">
    <source>
        <dbReference type="EMBL" id="KAK2145375.1"/>
    </source>
</evidence>
<feature type="domain" description="MULE transposase" evidence="1">
    <location>
        <begin position="74"/>
        <end position="140"/>
    </location>
</feature>
<keyword evidence="3" id="KW-1185">Reference proteome</keyword>
<accession>A0AAD9MU05</accession>
<dbReference type="EMBL" id="JAODUP010000685">
    <property type="protein sequence ID" value="KAK2145375.1"/>
    <property type="molecule type" value="Genomic_DNA"/>
</dbReference>
<sequence>MVAFISSRLTNKSTHGLPPMCSEIKRNKNNAEIEQKLTAVVLNDKRTIAGADFGEFSYTPWPLIRSSAYSGLVNNVFQPLAYVLLQRKPQTTYETLLRVLEAAECDPSVIIVDFERSVELAIMSVFDEHVHVQFCFYHLTTSISYRWNMHEIITADQSRTNSICQGKNNRFHTLVDEDHPTIWKVIETLQAECARITGYSFKMNVV</sequence>
<comment type="caution">
    <text evidence="2">The sequence shown here is derived from an EMBL/GenBank/DDBJ whole genome shotgun (WGS) entry which is preliminary data.</text>
</comment>
<evidence type="ECO:0000313" key="3">
    <source>
        <dbReference type="Proteomes" id="UP001208570"/>
    </source>
</evidence>
<reference evidence="2" key="1">
    <citation type="journal article" date="2023" name="Mol. Biol. Evol.">
        <title>Third-Generation Sequencing Reveals the Adaptive Role of the Epigenome in Three Deep-Sea Polychaetes.</title>
        <authorList>
            <person name="Perez M."/>
            <person name="Aroh O."/>
            <person name="Sun Y."/>
            <person name="Lan Y."/>
            <person name="Juniper S.K."/>
            <person name="Young C.R."/>
            <person name="Angers B."/>
            <person name="Qian P.Y."/>
        </authorList>
    </citation>
    <scope>NUCLEOTIDE SEQUENCE</scope>
    <source>
        <strain evidence="2">P08H-3</strain>
    </source>
</reference>
<dbReference type="Pfam" id="PF10551">
    <property type="entry name" value="MULE"/>
    <property type="match status" value="1"/>
</dbReference>
<protein>
    <recommendedName>
        <fullName evidence="1">MULE transposase domain-containing protein</fullName>
    </recommendedName>
</protein>
<evidence type="ECO:0000259" key="1">
    <source>
        <dbReference type="Pfam" id="PF10551"/>
    </source>
</evidence>
<proteinExistence type="predicted"/>
<dbReference type="Proteomes" id="UP001208570">
    <property type="component" value="Unassembled WGS sequence"/>
</dbReference>
<gene>
    <name evidence="2" type="ORF">LSH36_683g03088</name>
</gene>